<protein>
    <submittedName>
        <fullName evidence="1">Uncharacterized protein</fullName>
    </submittedName>
</protein>
<dbReference type="OrthoDB" id="2698613at2759"/>
<dbReference type="Proteomes" id="UP000054217">
    <property type="component" value="Unassembled WGS sequence"/>
</dbReference>
<accession>A0A0C3I9N7</accession>
<dbReference type="HOGENOM" id="CLU_041177_1_0_1"/>
<dbReference type="AlphaFoldDB" id="A0A0C3I9N7"/>
<reference evidence="2" key="2">
    <citation type="submission" date="2015-01" db="EMBL/GenBank/DDBJ databases">
        <title>Evolutionary Origins and Diversification of the Mycorrhizal Mutualists.</title>
        <authorList>
            <consortium name="DOE Joint Genome Institute"/>
            <consortium name="Mycorrhizal Genomics Consortium"/>
            <person name="Kohler A."/>
            <person name="Kuo A."/>
            <person name="Nagy L.G."/>
            <person name="Floudas D."/>
            <person name="Copeland A."/>
            <person name="Barry K.W."/>
            <person name="Cichocki N."/>
            <person name="Veneault-Fourrey C."/>
            <person name="LaButti K."/>
            <person name="Lindquist E.A."/>
            <person name="Lipzen A."/>
            <person name="Lundell T."/>
            <person name="Morin E."/>
            <person name="Murat C."/>
            <person name="Riley R."/>
            <person name="Ohm R."/>
            <person name="Sun H."/>
            <person name="Tunlid A."/>
            <person name="Henrissat B."/>
            <person name="Grigoriev I.V."/>
            <person name="Hibbett D.S."/>
            <person name="Martin F."/>
        </authorList>
    </citation>
    <scope>NUCLEOTIDE SEQUENCE [LARGE SCALE GENOMIC DNA]</scope>
    <source>
        <strain evidence="2">Marx 270</strain>
    </source>
</reference>
<reference evidence="1 2" key="1">
    <citation type="submission" date="2014-04" db="EMBL/GenBank/DDBJ databases">
        <authorList>
            <consortium name="DOE Joint Genome Institute"/>
            <person name="Kuo A."/>
            <person name="Kohler A."/>
            <person name="Costa M.D."/>
            <person name="Nagy L.G."/>
            <person name="Floudas D."/>
            <person name="Copeland A."/>
            <person name="Barry K.W."/>
            <person name="Cichocki N."/>
            <person name="Veneault-Fourrey C."/>
            <person name="LaButti K."/>
            <person name="Lindquist E.A."/>
            <person name="Lipzen A."/>
            <person name="Lundell T."/>
            <person name="Morin E."/>
            <person name="Murat C."/>
            <person name="Sun H."/>
            <person name="Tunlid A."/>
            <person name="Henrissat B."/>
            <person name="Grigoriev I.V."/>
            <person name="Hibbett D.S."/>
            <person name="Martin F."/>
            <person name="Nordberg H.P."/>
            <person name="Cantor M.N."/>
            <person name="Hua S.X."/>
        </authorList>
    </citation>
    <scope>NUCLEOTIDE SEQUENCE [LARGE SCALE GENOMIC DNA]</scope>
    <source>
        <strain evidence="1 2">Marx 270</strain>
    </source>
</reference>
<evidence type="ECO:0000313" key="2">
    <source>
        <dbReference type="Proteomes" id="UP000054217"/>
    </source>
</evidence>
<sequence length="386" mass="42131">MQQHSSYATPIPNIHVVLDRSSPSFSRDVARSKQAYNLSHLLYGGRRRYLPDGDDAPHQQRTIPPLRYGRSMILTEHDQYFPSCLTRTSAIVPALGIHGTRDYAPDTLCQVDDAADVEVSMARPHPDVRANTLDLMNEVRYWGAQNVGVHNPFPVTSSTSRAEESGGSLMVQHPQLPPHDARFLCAGDAVQMGESTWNTVDRGKFFNLGTLGGPRGYQNVQTFLGSNESLSPFSNWAPPPSHGLLTGAVPRPTCTSIVSNIANETTTNVGAIPLPLHRTALQPGGGDNRERKDGNCHASGKMALLSYSNESWHQEQLCGSGTPTMSALSTYHVDPTNSATFFGHQDGVKRAPNHYEISLSYYPNAGTVIVGLILQGRPLTHNFHVT</sequence>
<name>A0A0C3I9N7_PISTI</name>
<evidence type="ECO:0000313" key="1">
    <source>
        <dbReference type="EMBL" id="KIN93807.1"/>
    </source>
</evidence>
<proteinExistence type="predicted"/>
<dbReference type="InParanoid" id="A0A0C3I9N7"/>
<gene>
    <name evidence="1" type="ORF">M404DRAFT_1008715</name>
</gene>
<keyword evidence="2" id="KW-1185">Reference proteome</keyword>
<organism evidence="1 2">
    <name type="scientific">Pisolithus tinctorius Marx 270</name>
    <dbReference type="NCBI Taxonomy" id="870435"/>
    <lineage>
        <taxon>Eukaryota</taxon>
        <taxon>Fungi</taxon>
        <taxon>Dikarya</taxon>
        <taxon>Basidiomycota</taxon>
        <taxon>Agaricomycotina</taxon>
        <taxon>Agaricomycetes</taxon>
        <taxon>Agaricomycetidae</taxon>
        <taxon>Boletales</taxon>
        <taxon>Sclerodermatineae</taxon>
        <taxon>Pisolithaceae</taxon>
        <taxon>Pisolithus</taxon>
    </lineage>
</organism>
<dbReference type="EMBL" id="KN832133">
    <property type="protein sequence ID" value="KIN93807.1"/>
    <property type="molecule type" value="Genomic_DNA"/>
</dbReference>